<comment type="subcellular location">
    <subcellularLocation>
        <location evidence="1">Nucleus</location>
    </subcellularLocation>
</comment>
<dbReference type="GO" id="GO:0003677">
    <property type="term" value="F:DNA binding"/>
    <property type="evidence" value="ECO:0007669"/>
    <property type="project" value="UniProtKB-KW"/>
</dbReference>
<keyword evidence="3" id="KW-0238">DNA-binding</keyword>
<dbReference type="InterPro" id="IPR001471">
    <property type="entry name" value="AP2/ERF_dom"/>
</dbReference>
<organism evidence="7 8">
    <name type="scientific">Miscanthus lutarioriparius</name>
    <dbReference type="NCBI Taxonomy" id="422564"/>
    <lineage>
        <taxon>Eukaryota</taxon>
        <taxon>Viridiplantae</taxon>
        <taxon>Streptophyta</taxon>
        <taxon>Embryophyta</taxon>
        <taxon>Tracheophyta</taxon>
        <taxon>Spermatophyta</taxon>
        <taxon>Magnoliopsida</taxon>
        <taxon>Liliopsida</taxon>
        <taxon>Poales</taxon>
        <taxon>Poaceae</taxon>
        <taxon>PACMAD clade</taxon>
        <taxon>Panicoideae</taxon>
        <taxon>Andropogonodae</taxon>
        <taxon>Andropogoneae</taxon>
        <taxon>Saccharinae</taxon>
        <taxon>Miscanthus</taxon>
    </lineage>
</organism>
<accession>A0A811NHZ0</accession>
<dbReference type="InterPro" id="IPR036955">
    <property type="entry name" value="AP2/ERF_dom_sf"/>
</dbReference>
<dbReference type="AlphaFoldDB" id="A0A811NHZ0"/>
<dbReference type="InterPro" id="IPR016177">
    <property type="entry name" value="DNA-bd_dom_sf"/>
</dbReference>
<evidence type="ECO:0000256" key="4">
    <source>
        <dbReference type="ARBA" id="ARBA00023163"/>
    </source>
</evidence>
<dbReference type="Proteomes" id="UP000604825">
    <property type="component" value="Unassembled WGS sequence"/>
</dbReference>
<keyword evidence="2" id="KW-0805">Transcription regulation</keyword>
<proteinExistence type="predicted"/>
<dbReference type="GO" id="GO:0003700">
    <property type="term" value="F:DNA-binding transcription factor activity"/>
    <property type="evidence" value="ECO:0007669"/>
    <property type="project" value="InterPro"/>
</dbReference>
<evidence type="ECO:0000256" key="1">
    <source>
        <dbReference type="ARBA" id="ARBA00004123"/>
    </source>
</evidence>
<feature type="domain" description="AP2/ERF" evidence="6">
    <location>
        <begin position="89"/>
        <end position="148"/>
    </location>
</feature>
<dbReference type="GO" id="GO:0005634">
    <property type="term" value="C:nucleus"/>
    <property type="evidence" value="ECO:0007669"/>
    <property type="project" value="UniProtKB-SubCell"/>
</dbReference>
<dbReference type="SMART" id="SM00380">
    <property type="entry name" value="AP2"/>
    <property type="match status" value="1"/>
</dbReference>
<dbReference type="PANTHER" id="PTHR31190:SF376">
    <property type="entry name" value="EREB-LIKE PROTEIN"/>
    <property type="match status" value="1"/>
</dbReference>
<name>A0A811NHZ0_9POAL</name>
<dbReference type="CDD" id="cd00018">
    <property type="entry name" value="AP2"/>
    <property type="match status" value="1"/>
</dbReference>
<gene>
    <name evidence="7" type="ORF">NCGR_LOCUS15521</name>
</gene>
<dbReference type="OrthoDB" id="668733at2759"/>
<dbReference type="SUPFAM" id="SSF54171">
    <property type="entry name" value="DNA-binding domain"/>
    <property type="match status" value="1"/>
</dbReference>
<evidence type="ECO:0000256" key="2">
    <source>
        <dbReference type="ARBA" id="ARBA00023015"/>
    </source>
</evidence>
<keyword evidence="4" id="KW-0804">Transcription</keyword>
<dbReference type="PANTHER" id="PTHR31190">
    <property type="entry name" value="DNA-BINDING DOMAIN"/>
    <property type="match status" value="1"/>
</dbReference>
<evidence type="ECO:0000256" key="5">
    <source>
        <dbReference type="ARBA" id="ARBA00023242"/>
    </source>
</evidence>
<dbReference type="GO" id="GO:0009873">
    <property type="term" value="P:ethylene-activated signaling pathway"/>
    <property type="evidence" value="ECO:0007669"/>
    <property type="project" value="InterPro"/>
</dbReference>
<evidence type="ECO:0000313" key="8">
    <source>
        <dbReference type="Proteomes" id="UP000604825"/>
    </source>
</evidence>
<dbReference type="PRINTS" id="PR00367">
    <property type="entry name" value="ETHRSPELEMNT"/>
</dbReference>
<dbReference type="PROSITE" id="PS51032">
    <property type="entry name" value="AP2_ERF"/>
    <property type="match status" value="1"/>
</dbReference>
<keyword evidence="8" id="KW-1185">Reference proteome</keyword>
<protein>
    <recommendedName>
        <fullName evidence="6">AP2/ERF domain-containing protein</fullName>
    </recommendedName>
</protein>
<dbReference type="Pfam" id="PF00847">
    <property type="entry name" value="AP2"/>
    <property type="match status" value="1"/>
</dbReference>
<evidence type="ECO:0000259" key="6">
    <source>
        <dbReference type="PROSITE" id="PS51032"/>
    </source>
</evidence>
<evidence type="ECO:0000256" key="3">
    <source>
        <dbReference type="ARBA" id="ARBA00023125"/>
    </source>
</evidence>
<dbReference type="EMBL" id="CAJGYO010000004">
    <property type="protein sequence ID" value="CAD6223055.1"/>
    <property type="molecule type" value="Genomic_DNA"/>
</dbReference>
<keyword evidence="5" id="KW-0539">Nucleus</keyword>
<evidence type="ECO:0000313" key="7">
    <source>
        <dbReference type="EMBL" id="CAD6223055.1"/>
    </source>
</evidence>
<sequence length="280" mass="31574">MCGGAILSDLYSPVRRKVTADDLWTESGSSKSGKNWKRKSSWEFGEDDNDDFEADFEGFEDEFQMNSSNLVVGFNVHTAKVASRKRRTQYSGIRRRPWGKWAAEIRDPCKGVRVWLGTYRTAEEAARAYDMAAWRIRGKKAKEVLKLDGTSVDHVISAGSSTDDASVVKLELPESASLPPMSSAWLDAFELNQVNELSYLEAEGKHVPEEIVGETDMVFGNGEARTADDFGYYEPFLNFMQLPLHRRRASTLDVSGVSTTCQWTTVFTETQQLKDHSFRL</sequence>
<dbReference type="InterPro" id="IPR044808">
    <property type="entry name" value="ERF_plant"/>
</dbReference>
<dbReference type="Gene3D" id="3.30.730.10">
    <property type="entry name" value="AP2/ERF domain"/>
    <property type="match status" value="1"/>
</dbReference>
<reference evidence="7" key="1">
    <citation type="submission" date="2020-10" db="EMBL/GenBank/DDBJ databases">
        <authorList>
            <person name="Han B."/>
            <person name="Lu T."/>
            <person name="Zhao Q."/>
            <person name="Huang X."/>
            <person name="Zhao Y."/>
        </authorList>
    </citation>
    <scope>NUCLEOTIDE SEQUENCE</scope>
</reference>
<comment type="caution">
    <text evidence="7">The sequence shown here is derived from an EMBL/GenBank/DDBJ whole genome shotgun (WGS) entry which is preliminary data.</text>
</comment>